<evidence type="ECO:0000313" key="1">
    <source>
        <dbReference type="EMBL" id="ESA42418.1"/>
    </source>
</evidence>
<dbReference type="KEGG" id="ncr:NCU16960"/>
<proteinExistence type="predicted"/>
<dbReference type="Proteomes" id="UP000001805">
    <property type="component" value="Chromosome 2, Linkage Group V"/>
</dbReference>
<evidence type="ECO:0000313" key="2">
    <source>
        <dbReference type="Proteomes" id="UP000001805"/>
    </source>
</evidence>
<reference evidence="1 2" key="1">
    <citation type="journal article" date="2003" name="Nature">
        <title>The genome sequence of the filamentous fungus Neurospora crassa.</title>
        <authorList>
            <person name="Galagan J.E."/>
            <person name="Calvo S.E."/>
            <person name="Borkovich K.A."/>
            <person name="Selker E.U."/>
            <person name="Read N.D."/>
            <person name="Jaffe D."/>
            <person name="FitzHugh W."/>
            <person name="Ma L.J."/>
            <person name="Smirnov S."/>
            <person name="Purcell S."/>
            <person name="Rehman B."/>
            <person name="Elkins T."/>
            <person name="Engels R."/>
            <person name="Wang S."/>
            <person name="Nielsen C.B."/>
            <person name="Butler J."/>
            <person name="Endrizzi M."/>
            <person name="Qui D."/>
            <person name="Ianakiev P."/>
            <person name="Bell-Pedersen D."/>
            <person name="Nelson M.A."/>
            <person name="Werner-Washburne M."/>
            <person name="Selitrennikoff C.P."/>
            <person name="Kinsey J.A."/>
            <person name="Braun E.L."/>
            <person name="Zelter A."/>
            <person name="Schulte U."/>
            <person name="Kothe G.O."/>
            <person name="Jedd G."/>
            <person name="Mewes W."/>
            <person name="Staben C."/>
            <person name="Marcotte E."/>
            <person name="Greenberg D."/>
            <person name="Roy A."/>
            <person name="Foley K."/>
            <person name="Naylor J."/>
            <person name="Stange-Thomann N."/>
            <person name="Barrett R."/>
            <person name="Gnerre S."/>
            <person name="Kamal M."/>
            <person name="Kamvysselis M."/>
            <person name="Mauceli E."/>
            <person name="Bielke C."/>
            <person name="Rudd S."/>
            <person name="Frishman D."/>
            <person name="Krystofova S."/>
            <person name="Rasmussen C."/>
            <person name="Metzenberg R.L."/>
            <person name="Perkins D.D."/>
            <person name="Kroken S."/>
            <person name="Cogoni C."/>
            <person name="Macino G."/>
            <person name="Catcheside D."/>
            <person name="Li W."/>
            <person name="Pratt R.J."/>
            <person name="Osmani S.A."/>
            <person name="DeSouza C.P."/>
            <person name="Glass L."/>
            <person name="Orbach M.J."/>
            <person name="Berglund J.A."/>
            <person name="Voelker R."/>
            <person name="Yarden O."/>
            <person name="Plamann M."/>
            <person name="Seiler S."/>
            <person name="Dunlap J."/>
            <person name="Radford A."/>
            <person name="Aramayo R."/>
            <person name="Natvig D.O."/>
            <person name="Alex L.A."/>
            <person name="Mannhaupt G."/>
            <person name="Ebbole D.J."/>
            <person name="Freitag M."/>
            <person name="Paulsen I."/>
            <person name="Sachs M.S."/>
            <person name="Lander E.S."/>
            <person name="Nusbaum C."/>
            <person name="Birren B."/>
        </authorList>
    </citation>
    <scope>NUCLEOTIDE SEQUENCE [LARGE SCALE GENOMIC DNA]</scope>
    <source>
        <strain evidence="2">ATCC 24698 / 74-OR23-1A / CBS 708.71 / DSM 1257 / FGSC 987</strain>
    </source>
</reference>
<dbReference type="EMBL" id="CM002240">
    <property type="protein sequence ID" value="ESA42418.1"/>
    <property type="molecule type" value="Genomic_DNA"/>
</dbReference>
<dbReference type="InParanoid" id="V5IL27"/>
<dbReference type="GeneID" id="23569740"/>
<name>V5IL27_NEUCR</name>
<dbReference type="STRING" id="367110.V5IL27"/>
<gene>
    <name evidence="1" type="ORF">NCU16960</name>
</gene>
<dbReference type="RefSeq" id="XP_011394821.1">
    <property type="nucleotide sequence ID" value="XM_011396519.1"/>
</dbReference>
<organism evidence="1 2">
    <name type="scientific">Neurospora crassa (strain ATCC 24698 / 74-OR23-1A / CBS 708.71 / DSM 1257 / FGSC 987)</name>
    <dbReference type="NCBI Taxonomy" id="367110"/>
    <lineage>
        <taxon>Eukaryota</taxon>
        <taxon>Fungi</taxon>
        <taxon>Dikarya</taxon>
        <taxon>Ascomycota</taxon>
        <taxon>Pezizomycotina</taxon>
        <taxon>Sordariomycetes</taxon>
        <taxon>Sordariomycetidae</taxon>
        <taxon>Sordariales</taxon>
        <taxon>Sordariaceae</taxon>
        <taxon>Neurospora</taxon>
    </lineage>
</organism>
<protein>
    <submittedName>
        <fullName evidence="1">Uncharacterized protein</fullName>
    </submittedName>
</protein>
<accession>V5IL27</accession>
<dbReference type="AlphaFoldDB" id="V5IL27"/>
<sequence length="83" mass="9624">MRLIKYIWNIIQGVFQKRRDGYEDYLGQQALGKASQIRHSRLLNLKLADNHEGFESRNMEVEGTNSNTTSYASNDLKAKTTCW</sequence>
<dbReference type="VEuPathDB" id="FungiDB:NCU16960"/>
<keyword evidence="2" id="KW-1185">Reference proteome</keyword>